<dbReference type="EMBL" id="UGHR01000001">
    <property type="protein sequence ID" value="STQ89470.1"/>
    <property type="molecule type" value="Genomic_DNA"/>
</dbReference>
<accession>A0A377Q433</accession>
<feature type="domain" description="NAD(P)-binding" evidence="2">
    <location>
        <begin position="7"/>
        <end position="146"/>
    </location>
</feature>
<dbReference type="InterPro" id="IPR051207">
    <property type="entry name" value="ComplexI_NDUFA9_subunit"/>
</dbReference>
<dbReference type="PANTHER" id="PTHR12126">
    <property type="entry name" value="NADH-UBIQUINONE OXIDOREDUCTASE 39 KDA SUBUNIT-RELATED"/>
    <property type="match status" value="1"/>
</dbReference>
<keyword evidence="6" id="KW-1185">Reference proteome</keyword>
<name>A0A377Q433_9NEIS</name>
<dbReference type="InterPro" id="IPR036291">
    <property type="entry name" value="NAD(P)-bd_dom_sf"/>
</dbReference>
<dbReference type="Pfam" id="PF13460">
    <property type="entry name" value="NAD_binding_10"/>
    <property type="match status" value="1"/>
</dbReference>
<sequence>MNILLLGNGLIGSHLRDALLMRGHQVRLLSRHALAHPECQVIQGDFAALQNAADWLPHLAGIDTVINTVGIFAESGGQSFTALHHAAPQALFAACEISRVTKVIHLSALGAAIDAPTAYWRSKGLGDEALMQSKLNWTIVRPSLIYAPDGVSSRAFCTLASLPLLPDLQGVGKVQPVHLHDVLTLLVLLTEQPVAKQAIINALGPQAMPLTSWWQQLRQGMGLGRAITLPIAACLQNLAAKSTLLPLFQPDSLAMLRAGNYSDTAPFAAILGRAPQAAAPVNGMARDALLGWLLPLLKLSMALVWLCTAAVCLWAWPRADSYQLLADVGIPSAWQPLLFYGSVAMDSVFGLLCLLDLLGVPTRSWRLQWPLVLAYSIIIAIKLPQFLWHPFGPLLKNIPIMALLLMLDLLSPNKTKPKF</sequence>
<keyword evidence="1" id="KW-1133">Transmembrane helix</keyword>
<dbReference type="InterPro" id="IPR025695">
    <property type="entry name" value="DoxX-like"/>
</dbReference>
<feature type="transmembrane region" description="Helical" evidence="1">
    <location>
        <begin position="337"/>
        <end position="357"/>
    </location>
</feature>
<organism evidence="3 5">
    <name type="scientific">Iodobacter fluviatilis</name>
    <dbReference type="NCBI Taxonomy" id="537"/>
    <lineage>
        <taxon>Bacteria</taxon>
        <taxon>Pseudomonadati</taxon>
        <taxon>Pseudomonadota</taxon>
        <taxon>Betaproteobacteria</taxon>
        <taxon>Neisseriales</taxon>
        <taxon>Chitinibacteraceae</taxon>
        <taxon>Iodobacter</taxon>
    </lineage>
</organism>
<keyword evidence="1" id="KW-0812">Transmembrane</keyword>
<gene>
    <name evidence="4" type="ORF">EV682_101476</name>
    <name evidence="3" type="ORF">NCTC11159_00494</name>
</gene>
<dbReference type="EMBL" id="SMBT01000001">
    <property type="protein sequence ID" value="TCU90443.1"/>
    <property type="molecule type" value="Genomic_DNA"/>
</dbReference>
<dbReference type="Proteomes" id="UP000255108">
    <property type="component" value="Unassembled WGS sequence"/>
</dbReference>
<dbReference type="Pfam" id="PF13781">
    <property type="entry name" value="DoxX_3"/>
    <property type="match status" value="1"/>
</dbReference>
<dbReference type="GO" id="GO:0044877">
    <property type="term" value="F:protein-containing complex binding"/>
    <property type="evidence" value="ECO:0007669"/>
    <property type="project" value="TreeGrafter"/>
</dbReference>
<dbReference type="InterPro" id="IPR016040">
    <property type="entry name" value="NAD(P)-bd_dom"/>
</dbReference>
<evidence type="ECO:0000313" key="5">
    <source>
        <dbReference type="Proteomes" id="UP000255108"/>
    </source>
</evidence>
<evidence type="ECO:0000259" key="2">
    <source>
        <dbReference type="Pfam" id="PF13460"/>
    </source>
</evidence>
<dbReference type="Gene3D" id="3.40.50.720">
    <property type="entry name" value="NAD(P)-binding Rossmann-like Domain"/>
    <property type="match status" value="1"/>
</dbReference>
<dbReference type="Proteomes" id="UP000295794">
    <property type="component" value="Unassembled WGS sequence"/>
</dbReference>
<proteinExistence type="predicted"/>
<dbReference type="RefSeq" id="WP_115225915.1">
    <property type="nucleotide sequence ID" value="NZ_CAWOLO010000001.1"/>
</dbReference>
<reference evidence="4 6" key="2">
    <citation type="submission" date="2019-03" db="EMBL/GenBank/DDBJ databases">
        <title>Genomic Encyclopedia of Type Strains, Phase IV (KMG-IV): sequencing the most valuable type-strain genomes for metagenomic binning, comparative biology and taxonomic classification.</title>
        <authorList>
            <person name="Goeker M."/>
        </authorList>
    </citation>
    <scope>NUCLEOTIDE SEQUENCE [LARGE SCALE GENOMIC DNA]</scope>
    <source>
        <strain evidence="4 6">DSM 3764</strain>
    </source>
</reference>
<keyword evidence="1" id="KW-0472">Membrane</keyword>
<evidence type="ECO:0000256" key="1">
    <source>
        <dbReference type="SAM" id="Phobius"/>
    </source>
</evidence>
<feature type="transmembrane region" description="Helical" evidence="1">
    <location>
        <begin position="369"/>
        <end position="388"/>
    </location>
</feature>
<protein>
    <submittedName>
        <fullName evidence="3">NADH-flavin reductase</fullName>
    </submittedName>
    <submittedName>
        <fullName evidence="4">Uncharacterized protein YbjT (DUF2867 family)</fullName>
    </submittedName>
</protein>
<reference evidence="3 5" key="1">
    <citation type="submission" date="2018-06" db="EMBL/GenBank/DDBJ databases">
        <authorList>
            <consortium name="Pathogen Informatics"/>
            <person name="Doyle S."/>
        </authorList>
    </citation>
    <scope>NUCLEOTIDE SEQUENCE [LARGE SCALE GENOMIC DNA]</scope>
    <source>
        <strain evidence="3 5">NCTC11159</strain>
    </source>
</reference>
<evidence type="ECO:0000313" key="6">
    <source>
        <dbReference type="Proteomes" id="UP000295794"/>
    </source>
</evidence>
<evidence type="ECO:0000313" key="3">
    <source>
        <dbReference type="EMBL" id="STQ89470.1"/>
    </source>
</evidence>
<feature type="transmembrane region" description="Helical" evidence="1">
    <location>
        <begin position="296"/>
        <end position="317"/>
    </location>
</feature>
<dbReference type="AlphaFoldDB" id="A0A377Q433"/>
<evidence type="ECO:0000313" key="4">
    <source>
        <dbReference type="EMBL" id="TCU90443.1"/>
    </source>
</evidence>
<dbReference type="SUPFAM" id="SSF51735">
    <property type="entry name" value="NAD(P)-binding Rossmann-fold domains"/>
    <property type="match status" value="1"/>
</dbReference>
<dbReference type="OrthoDB" id="5292533at2"/>
<dbReference type="PANTHER" id="PTHR12126:SF11">
    <property type="entry name" value="NADH DEHYDROGENASE [UBIQUINONE] 1 ALPHA SUBCOMPLEX SUBUNIT 9, MITOCHONDRIAL"/>
    <property type="match status" value="1"/>
</dbReference>